<feature type="compositionally biased region" description="Gly residues" evidence="1">
    <location>
        <begin position="7"/>
        <end position="16"/>
    </location>
</feature>
<accession>A0ABR3J9C4</accession>
<sequence>MPMGPGMTMGPGGMPMPGGPPVIIAQPQRSRSSRSSSRSPAQPQPHAASADRSSTDSGNSAADDGSRLDVPTVAGWTTWSSDTYGRPWTADDAHSGSHDHSSFRLKISISIAFAVQRPSRTPQLSFGQAPTGSIVVPTAGTHASRCRFGRDLTRQASPIQIMPSFVWCVVAHAAGVEVQHGPRLRLRLK</sequence>
<evidence type="ECO:0000313" key="3">
    <source>
        <dbReference type="Proteomes" id="UP001556367"/>
    </source>
</evidence>
<protein>
    <submittedName>
        <fullName evidence="2">Uncharacterized protein</fullName>
    </submittedName>
</protein>
<keyword evidence="3" id="KW-1185">Reference proteome</keyword>
<feature type="region of interest" description="Disordered" evidence="1">
    <location>
        <begin position="1"/>
        <end position="69"/>
    </location>
</feature>
<name>A0ABR3J9C4_9AGAR</name>
<dbReference type="EMBL" id="JASNQZ010000010">
    <property type="protein sequence ID" value="KAL0952249.1"/>
    <property type="molecule type" value="Genomic_DNA"/>
</dbReference>
<comment type="caution">
    <text evidence="2">The sequence shown here is derived from an EMBL/GenBank/DDBJ whole genome shotgun (WGS) entry which is preliminary data.</text>
</comment>
<reference evidence="3" key="1">
    <citation type="submission" date="2024-06" db="EMBL/GenBank/DDBJ databases">
        <title>Multi-omics analyses provide insights into the biosynthesis of the anticancer antibiotic pleurotin in Hohenbuehelia grisea.</title>
        <authorList>
            <person name="Weaver J.A."/>
            <person name="Alberti F."/>
        </authorList>
    </citation>
    <scope>NUCLEOTIDE SEQUENCE [LARGE SCALE GENOMIC DNA]</scope>
    <source>
        <strain evidence="3">T-177</strain>
    </source>
</reference>
<gene>
    <name evidence="2" type="ORF">HGRIS_006539</name>
</gene>
<feature type="compositionally biased region" description="Low complexity" evidence="1">
    <location>
        <begin position="25"/>
        <end position="48"/>
    </location>
</feature>
<evidence type="ECO:0000256" key="1">
    <source>
        <dbReference type="SAM" id="MobiDB-lite"/>
    </source>
</evidence>
<proteinExistence type="predicted"/>
<organism evidence="2 3">
    <name type="scientific">Hohenbuehelia grisea</name>
    <dbReference type="NCBI Taxonomy" id="104357"/>
    <lineage>
        <taxon>Eukaryota</taxon>
        <taxon>Fungi</taxon>
        <taxon>Dikarya</taxon>
        <taxon>Basidiomycota</taxon>
        <taxon>Agaricomycotina</taxon>
        <taxon>Agaricomycetes</taxon>
        <taxon>Agaricomycetidae</taxon>
        <taxon>Agaricales</taxon>
        <taxon>Pleurotineae</taxon>
        <taxon>Pleurotaceae</taxon>
        <taxon>Hohenbuehelia</taxon>
    </lineage>
</organism>
<evidence type="ECO:0000313" key="2">
    <source>
        <dbReference type="EMBL" id="KAL0952249.1"/>
    </source>
</evidence>
<dbReference type="Proteomes" id="UP001556367">
    <property type="component" value="Unassembled WGS sequence"/>
</dbReference>
<feature type="compositionally biased region" description="Polar residues" evidence="1">
    <location>
        <begin position="51"/>
        <end position="60"/>
    </location>
</feature>